<dbReference type="GO" id="GO:0071978">
    <property type="term" value="P:bacterial-type flagellum-dependent swarming motility"/>
    <property type="evidence" value="ECO:0007669"/>
    <property type="project" value="TreeGrafter"/>
</dbReference>
<evidence type="ECO:0000313" key="7">
    <source>
        <dbReference type="EMBL" id="SPF80111.1"/>
    </source>
</evidence>
<evidence type="ECO:0000256" key="3">
    <source>
        <dbReference type="ARBA" id="ARBA00023143"/>
    </source>
</evidence>
<reference evidence="8" key="1">
    <citation type="submission" date="2018-03" db="EMBL/GenBank/DDBJ databases">
        <authorList>
            <person name="Rodrigo-Torres L."/>
            <person name="Arahal R. D."/>
            <person name="Lucena T."/>
        </authorList>
    </citation>
    <scope>NUCLEOTIDE SEQUENCE [LARGE SCALE GENOMIC DNA]</scope>
    <source>
        <strain evidence="8">CECT 8871</strain>
    </source>
</reference>
<protein>
    <recommendedName>
        <fullName evidence="5">Flagellar basal-body rod protein FlgF</fullName>
    </recommendedName>
</protein>
<dbReference type="Pfam" id="PF06429">
    <property type="entry name" value="Flg_bbr_C"/>
    <property type="match status" value="1"/>
</dbReference>
<evidence type="ECO:0000256" key="5">
    <source>
        <dbReference type="ARBA" id="ARBA00040228"/>
    </source>
</evidence>
<comment type="similarity">
    <text evidence="2">Belongs to the flagella basal body rod proteins family.</text>
</comment>
<keyword evidence="7" id="KW-0969">Cilium</keyword>
<evidence type="ECO:0000256" key="4">
    <source>
        <dbReference type="ARBA" id="ARBA00038560"/>
    </source>
</evidence>
<evidence type="ECO:0000256" key="1">
    <source>
        <dbReference type="ARBA" id="ARBA00004117"/>
    </source>
</evidence>
<accession>A0A2R8AVQ2</accession>
<dbReference type="OrthoDB" id="9804559at2"/>
<dbReference type="PANTHER" id="PTHR30435">
    <property type="entry name" value="FLAGELLAR PROTEIN"/>
    <property type="match status" value="1"/>
</dbReference>
<dbReference type="InterPro" id="IPR010930">
    <property type="entry name" value="Flg_bb/hook_C_dom"/>
</dbReference>
<keyword evidence="7" id="KW-0966">Cell projection</keyword>
<feature type="domain" description="Flagellar basal-body/hook protein C-terminal" evidence="6">
    <location>
        <begin position="203"/>
        <end position="244"/>
    </location>
</feature>
<keyword evidence="7" id="KW-0282">Flagellum</keyword>
<dbReference type="GO" id="GO:0009425">
    <property type="term" value="C:bacterial-type flagellum basal body"/>
    <property type="evidence" value="ECO:0007669"/>
    <property type="project" value="UniProtKB-SubCell"/>
</dbReference>
<evidence type="ECO:0000256" key="2">
    <source>
        <dbReference type="ARBA" id="ARBA00009677"/>
    </source>
</evidence>
<evidence type="ECO:0000313" key="8">
    <source>
        <dbReference type="Proteomes" id="UP000244904"/>
    </source>
</evidence>
<organism evidence="7 8">
    <name type="scientific">Pseudoprimorskyibacter insulae</name>
    <dbReference type="NCBI Taxonomy" id="1695997"/>
    <lineage>
        <taxon>Bacteria</taxon>
        <taxon>Pseudomonadati</taxon>
        <taxon>Pseudomonadota</taxon>
        <taxon>Alphaproteobacteria</taxon>
        <taxon>Rhodobacterales</taxon>
        <taxon>Paracoccaceae</taxon>
        <taxon>Pseudoprimorskyibacter</taxon>
    </lineage>
</organism>
<dbReference type="PANTHER" id="PTHR30435:SF18">
    <property type="entry name" value="FLAGELLAR BASAL-BODY ROD PROTEIN FLGF"/>
    <property type="match status" value="1"/>
</dbReference>
<evidence type="ECO:0000259" key="6">
    <source>
        <dbReference type="Pfam" id="PF06429"/>
    </source>
</evidence>
<keyword evidence="3" id="KW-0975">Bacterial flagellum</keyword>
<keyword evidence="8" id="KW-1185">Reference proteome</keyword>
<gene>
    <name evidence="7" type="primary">flgF</name>
    <name evidence="7" type="ORF">PRI8871_01913</name>
</gene>
<proteinExistence type="inferred from homology"/>
<dbReference type="EMBL" id="OMOJ01000003">
    <property type="protein sequence ID" value="SPF80111.1"/>
    <property type="molecule type" value="Genomic_DNA"/>
</dbReference>
<name>A0A2R8AVQ2_9RHOB</name>
<comment type="subunit">
    <text evidence="4">The basal body constitutes a major portion of the flagellar organelle and consists of five rings (E,L,P,S, and M) mounted on a central rod. The rod consists of about 26 subunits of FlgG in the distal portion, and FlgB, FlgC and FlgF are thought to build up the proximal portion of the rod with about 6 subunits each.</text>
</comment>
<dbReference type="InterPro" id="IPR037925">
    <property type="entry name" value="FlgE/F/G-like"/>
</dbReference>
<dbReference type="SUPFAM" id="SSF117143">
    <property type="entry name" value="Flagellar hook protein flgE"/>
    <property type="match status" value="1"/>
</dbReference>
<dbReference type="AlphaFoldDB" id="A0A2R8AVQ2"/>
<dbReference type="Proteomes" id="UP000244904">
    <property type="component" value="Unassembled WGS sequence"/>
</dbReference>
<dbReference type="RefSeq" id="WP_108885988.1">
    <property type="nucleotide sequence ID" value="NZ_OMOJ01000003.1"/>
</dbReference>
<comment type="subcellular location">
    <subcellularLocation>
        <location evidence="1">Bacterial flagellum basal body</location>
    </subcellularLocation>
</comment>
<sequence>MDRLIHTALNSVTIHRDTRQIQAQNLANINVPGFRRDLQNEGESKFLRSAETDSVRAFQLEAGTPGFSHAPGFLDRTDMDMDVAIADFGYFYIKPESGDNALSRRGDLQRGIDGMLRNGAGDMMLDTDLQPIEVPQHRSIRISDIGEVYIEPTIGPPGQSVLVGTLATVIPDQNLVLRKGLDGEIRTDKGTVPPPNQAATVLQGVLEGSNVNAVEEMLTNVETQRSFEIGMKVILMAKELDEAGSAAMQAPNA</sequence>